<sequence>MENVQSDSSMPGWESRLHSQCVFLGSERKQIERSQGDHRCITLTNDHFNERSAQFRCGKCPVIPTSPGWESTFHPNNIFSEWYLKEDLLSSDFYPVMRFGAFVKEQYW</sequence>
<dbReference type="AlphaFoldDB" id="A0AAV4Q6F1"/>
<name>A0AAV4Q6F1_CAEEX</name>
<proteinExistence type="predicted"/>
<dbReference type="Proteomes" id="UP001054945">
    <property type="component" value="Unassembled WGS sequence"/>
</dbReference>
<protein>
    <submittedName>
        <fullName evidence="1">Uncharacterized protein</fullName>
    </submittedName>
</protein>
<accession>A0AAV4Q6F1</accession>
<organism evidence="1 2">
    <name type="scientific">Caerostris extrusa</name>
    <name type="common">Bark spider</name>
    <name type="synonym">Caerostris bankana</name>
    <dbReference type="NCBI Taxonomy" id="172846"/>
    <lineage>
        <taxon>Eukaryota</taxon>
        <taxon>Metazoa</taxon>
        <taxon>Ecdysozoa</taxon>
        <taxon>Arthropoda</taxon>
        <taxon>Chelicerata</taxon>
        <taxon>Arachnida</taxon>
        <taxon>Araneae</taxon>
        <taxon>Araneomorphae</taxon>
        <taxon>Entelegynae</taxon>
        <taxon>Araneoidea</taxon>
        <taxon>Araneidae</taxon>
        <taxon>Caerostris</taxon>
    </lineage>
</organism>
<evidence type="ECO:0000313" key="1">
    <source>
        <dbReference type="EMBL" id="GIY03782.1"/>
    </source>
</evidence>
<dbReference type="EMBL" id="BPLR01005621">
    <property type="protein sequence ID" value="GIY03782.1"/>
    <property type="molecule type" value="Genomic_DNA"/>
</dbReference>
<keyword evidence="2" id="KW-1185">Reference proteome</keyword>
<gene>
    <name evidence="1" type="ORF">CEXT_487581</name>
</gene>
<reference evidence="1 2" key="1">
    <citation type="submission" date="2021-06" db="EMBL/GenBank/DDBJ databases">
        <title>Caerostris extrusa draft genome.</title>
        <authorList>
            <person name="Kono N."/>
            <person name="Arakawa K."/>
        </authorList>
    </citation>
    <scope>NUCLEOTIDE SEQUENCE [LARGE SCALE GENOMIC DNA]</scope>
</reference>
<comment type="caution">
    <text evidence="1">The sequence shown here is derived from an EMBL/GenBank/DDBJ whole genome shotgun (WGS) entry which is preliminary data.</text>
</comment>
<evidence type="ECO:0000313" key="2">
    <source>
        <dbReference type="Proteomes" id="UP001054945"/>
    </source>
</evidence>